<protein>
    <submittedName>
        <fullName evidence="2">Uncharacterized protein</fullName>
    </submittedName>
</protein>
<reference evidence="2" key="1">
    <citation type="submission" date="2020-03" db="EMBL/GenBank/DDBJ databases">
        <authorList>
            <person name="Weist P."/>
        </authorList>
    </citation>
    <scope>NUCLEOTIDE SEQUENCE</scope>
</reference>
<organism evidence="2 3">
    <name type="scientific">Pleuronectes platessa</name>
    <name type="common">European plaice</name>
    <dbReference type="NCBI Taxonomy" id="8262"/>
    <lineage>
        <taxon>Eukaryota</taxon>
        <taxon>Metazoa</taxon>
        <taxon>Chordata</taxon>
        <taxon>Craniata</taxon>
        <taxon>Vertebrata</taxon>
        <taxon>Euteleostomi</taxon>
        <taxon>Actinopterygii</taxon>
        <taxon>Neopterygii</taxon>
        <taxon>Teleostei</taxon>
        <taxon>Neoteleostei</taxon>
        <taxon>Acanthomorphata</taxon>
        <taxon>Carangaria</taxon>
        <taxon>Pleuronectiformes</taxon>
        <taxon>Pleuronectoidei</taxon>
        <taxon>Pleuronectidae</taxon>
        <taxon>Pleuronectes</taxon>
    </lineage>
</organism>
<feature type="region of interest" description="Disordered" evidence="1">
    <location>
        <begin position="105"/>
        <end position="130"/>
    </location>
</feature>
<evidence type="ECO:0000256" key="1">
    <source>
        <dbReference type="SAM" id="MobiDB-lite"/>
    </source>
</evidence>
<comment type="caution">
    <text evidence="2">The sequence shown here is derived from an EMBL/GenBank/DDBJ whole genome shotgun (WGS) entry which is preliminary data.</text>
</comment>
<dbReference type="Proteomes" id="UP001153269">
    <property type="component" value="Unassembled WGS sequence"/>
</dbReference>
<name>A0A9N7UH24_PLEPL</name>
<keyword evidence="3" id="KW-1185">Reference proteome</keyword>
<evidence type="ECO:0000313" key="2">
    <source>
        <dbReference type="EMBL" id="CAB1430791.1"/>
    </source>
</evidence>
<sequence length="130" mass="13830">MDMNPLPDRHTLLVSQLKSTTGRLLPLINHNTQSAPIVLATYTTAKDIQPGNPITLCGARESIPSSVNLNKYQGTPTAEGLPLSRVSPQIKFSVFLPEIAATVDSHPGSAGGGSSGWQPRLGLSQYELQP</sequence>
<accession>A0A9N7UH24</accession>
<evidence type="ECO:0000313" key="3">
    <source>
        <dbReference type="Proteomes" id="UP001153269"/>
    </source>
</evidence>
<proteinExistence type="predicted"/>
<dbReference type="EMBL" id="CADEAL010001269">
    <property type="protein sequence ID" value="CAB1430791.1"/>
    <property type="molecule type" value="Genomic_DNA"/>
</dbReference>
<dbReference type="AlphaFoldDB" id="A0A9N7UH24"/>
<gene>
    <name evidence="2" type="ORF">PLEPLA_LOCUS18777</name>
</gene>